<feature type="transmembrane region" description="Helical" evidence="11">
    <location>
        <begin position="235"/>
        <end position="259"/>
    </location>
</feature>
<dbReference type="PROSITE" id="PS50850">
    <property type="entry name" value="MFS"/>
    <property type="match status" value="1"/>
</dbReference>
<feature type="transmembrane region" description="Helical" evidence="11">
    <location>
        <begin position="74"/>
        <end position="91"/>
    </location>
</feature>
<dbReference type="RefSeq" id="WP_406825995.1">
    <property type="nucleotide sequence ID" value="NZ_CP157485.1"/>
</dbReference>
<dbReference type="InterPro" id="IPR036259">
    <property type="entry name" value="MFS_trans_sf"/>
</dbReference>
<evidence type="ECO:0000256" key="7">
    <source>
        <dbReference type="ARBA" id="ARBA00022597"/>
    </source>
</evidence>
<organism evidence="13">
    <name type="scientific">Pedobacter sp. KACC 23697</name>
    <dbReference type="NCBI Taxonomy" id="3149230"/>
    <lineage>
        <taxon>Bacteria</taxon>
        <taxon>Pseudomonadati</taxon>
        <taxon>Bacteroidota</taxon>
        <taxon>Sphingobacteriia</taxon>
        <taxon>Sphingobacteriales</taxon>
        <taxon>Sphingobacteriaceae</taxon>
        <taxon>Pedobacter</taxon>
    </lineage>
</organism>
<dbReference type="Gene3D" id="1.20.1250.20">
    <property type="entry name" value="MFS general substrate transporter like domains"/>
    <property type="match status" value="2"/>
</dbReference>
<dbReference type="GO" id="GO:0005886">
    <property type="term" value="C:plasma membrane"/>
    <property type="evidence" value="ECO:0007669"/>
    <property type="project" value="UniProtKB-SubCell"/>
</dbReference>
<comment type="similarity">
    <text evidence="3">Belongs to the major facilitator superfamily. FHS transporter (TC 2.A.1.7) family.</text>
</comment>
<keyword evidence="5" id="KW-1003">Cell membrane</keyword>
<keyword evidence="9 11" id="KW-1133">Transmembrane helix</keyword>
<proteinExistence type="inferred from homology"/>
<dbReference type="InterPro" id="IPR020846">
    <property type="entry name" value="MFS_dom"/>
</dbReference>
<accession>A0AAU7K7P9</accession>
<dbReference type="NCBIfam" id="TIGR00885">
    <property type="entry name" value="fucP"/>
    <property type="match status" value="1"/>
</dbReference>
<sequence length="422" mass="46320">METKRSTLAVILITSLFFLWGFAHNLDPILIPHLKRSFTLTTVQATLVDSAVFIAYFVMALPAGIIMKKYGYKSGIIIGLLIFSVGCYLFLPAAQVQSYHFFLAALFIIACGLTILETAANPYITLVGKPETSTFRLNLAQSFNGLAASLAPIIGGKLILVEGVSDSALAKMDLAIRKTVLASEASSVQGPYFVLGTVLVTLAAVFYFIKLPDIRTSNEGRAKQSFWQVFKHKHLSWAIAAQFFYVGAQVSVFSLFILYATKSAGITDKEATYYLGVCGFAFLIGRFFTTFLMRFFKARYLLVTYAFISALLCFVAIMAAGMTTVYAVIGICFFMSVMFPTIFSLGIKDLKEDTELGSSLIIMSIVGGAILPRFFGYLSDGTGNIQNGYYVPLVCFAVIILFGLMGQKTTRKDIMNQPNEIL</sequence>
<dbReference type="InterPro" id="IPR005964">
    <property type="entry name" value="Glc/Gal_transptr_bac"/>
</dbReference>
<feature type="domain" description="Major facilitator superfamily (MFS) profile" evidence="12">
    <location>
        <begin position="9"/>
        <end position="411"/>
    </location>
</feature>
<feature type="transmembrane region" description="Helical" evidence="11">
    <location>
        <begin position="271"/>
        <end position="288"/>
    </location>
</feature>
<keyword evidence="6" id="KW-0997">Cell inner membrane</keyword>
<reference evidence="13" key="1">
    <citation type="submission" date="2024-05" db="EMBL/GenBank/DDBJ databases">
        <authorList>
            <person name="Kim S."/>
            <person name="Heo J."/>
            <person name="Choi H."/>
            <person name="Choi Y."/>
            <person name="Kwon S.-W."/>
            <person name="Kim Y."/>
        </authorList>
    </citation>
    <scope>NUCLEOTIDE SEQUENCE</scope>
    <source>
        <strain evidence="13">KACC 23697</strain>
    </source>
</reference>
<dbReference type="AlphaFoldDB" id="A0AAU7K7P9"/>
<name>A0AAU7K7P9_9SPHI</name>
<dbReference type="PANTHER" id="PTHR43702:SF3">
    <property type="entry name" value="PROTEIN TSGA"/>
    <property type="match status" value="1"/>
</dbReference>
<feature type="transmembrane region" description="Helical" evidence="11">
    <location>
        <begin position="137"/>
        <end position="160"/>
    </location>
</feature>
<feature type="transmembrane region" description="Helical" evidence="11">
    <location>
        <begin position="389"/>
        <end position="406"/>
    </location>
</feature>
<feature type="transmembrane region" description="Helical" evidence="11">
    <location>
        <begin position="359"/>
        <end position="377"/>
    </location>
</feature>
<keyword evidence="8 11" id="KW-0812">Transmembrane</keyword>
<dbReference type="GO" id="GO:0005354">
    <property type="term" value="F:galactose transmembrane transporter activity"/>
    <property type="evidence" value="ECO:0007669"/>
    <property type="project" value="InterPro"/>
</dbReference>
<evidence type="ECO:0000256" key="3">
    <source>
        <dbReference type="ARBA" id="ARBA00009120"/>
    </source>
</evidence>
<keyword evidence="4" id="KW-0813">Transport</keyword>
<evidence type="ECO:0000256" key="8">
    <source>
        <dbReference type="ARBA" id="ARBA00022692"/>
    </source>
</evidence>
<dbReference type="Pfam" id="PF07690">
    <property type="entry name" value="MFS_1"/>
    <property type="match status" value="1"/>
</dbReference>
<gene>
    <name evidence="13" type="primary">fucP</name>
    <name evidence="13" type="ORF">ABEG20_03410</name>
</gene>
<dbReference type="InterPro" id="IPR005275">
    <property type="entry name" value="Lfuc_symporter_FucP"/>
</dbReference>
<keyword evidence="10 11" id="KW-0472">Membrane</keyword>
<keyword evidence="7" id="KW-0762">Sugar transport</keyword>
<feature type="transmembrane region" description="Helical" evidence="11">
    <location>
        <begin position="97"/>
        <end position="116"/>
    </location>
</feature>
<comment type="subcellular location">
    <subcellularLocation>
        <location evidence="2">Cell inner membrane</location>
        <topology evidence="2">Multi-pass membrane protein</topology>
    </subcellularLocation>
</comment>
<evidence type="ECO:0000256" key="2">
    <source>
        <dbReference type="ARBA" id="ARBA00004429"/>
    </source>
</evidence>
<feature type="transmembrane region" description="Helical" evidence="11">
    <location>
        <begin position="325"/>
        <end position="347"/>
    </location>
</feature>
<feature type="transmembrane region" description="Helical" evidence="11">
    <location>
        <begin position="47"/>
        <end position="67"/>
    </location>
</feature>
<dbReference type="PANTHER" id="PTHR43702">
    <property type="entry name" value="L-FUCOSE-PROTON SYMPORTER"/>
    <property type="match status" value="1"/>
</dbReference>
<dbReference type="CDD" id="cd17394">
    <property type="entry name" value="MFS_FucP_like"/>
    <property type="match status" value="1"/>
</dbReference>
<evidence type="ECO:0000256" key="5">
    <source>
        <dbReference type="ARBA" id="ARBA00022475"/>
    </source>
</evidence>
<dbReference type="SUPFAM" id="SSF103473">
    <property type="entry name" value="MFS general substrate transporter"/>
    <property type="match status" value="1"/>
</dbReference>
<dbReference type="GO" id="GO:1904659">
    <property type="term" value="P:D-glucose transmembrane transport"/>
    <property type="evidence" value="ECO:0007669"/>
    <property type="project" value="InterPro"/>
</dbReference>
<evidence type="ECO:0000256" key="11">
    <source>
        <dbReference type="SAM" id="Phobius"/>
    </source>
</evidence>
<evidence type="ECO:0000256" key="6">
    <source>
        <dbReference type="ARBA" id="ARBA00022519"/>
    </source>
</evidence>
<dbReference type="InterPro" id="IPR050375">
    <property type="entry name" value="MFS_TsgA-like"/>
</dbReference>
<feature type="transmembrane region" description="Helical" evidence="11">
    <location>
        <begin position="300"/>
        <end position="319"/>
    </location>
</feature>
<dbReference type="GO" id="GO:0055056">
    <property type="term" value="F:D-glucose transmembrane transporter activity"/>
    <property type="evidence" value="ECO:0007669"/>
    <property type="project" value="InterPro"/>
</dbReference>
<evidence type="ECO:0000259" key="12">
    <source>
        <dbReference type="PROSITE" id="PS50850"/>
    </source>
</evidence>
<evidence type="ECO:0000256" key="10">
    <source>
        <dbReference type="ARBA" id="ARBA00023136"/>
    </source>
</evidence>
<evidence type="ECO:0000256" key="9">
    <source>
        <dbReference type="ARBA" id="ARBA00022989"/>
    </source>
</evidence>
<evidence type="ECO:0000256" key="4">
    <source>
        <dbReference type="ARBA" id="ARBA00022448"/>
    </source>
</evidence>
<dbReference type="EMBL" id="CP157485">
    <property type="protein sequence ID" value="XBO48645.1"/>
    <property type="molecule type" value="Genomic_DNA"/>
</dbReference>
<comment type="function">
    <text evidence="1">Intake of glucose and galactose.</text>
</comment>
<dbReference type="InterPro" id="IPR011701">
    <property type="entry name" value="MFS"/>
</dbReference>
<evidence type="ECO:0000256" key="1">
    <source>
        <dbReference type="ARBA" id="ARBA00003321"/>
    </source>
</evidence>
<dbReference type="GO" id="GO:0015535">
    <property type="term" value="F:fucose:proton symporter activity"/>
    <property type="evidence" value="ECO:0007669"/>
    <property type="project" value="InterPro"/>
</dbReference>
<feature type="transmembrane region" description="Helical" evidence="11">
    <location>
        <begin position="190"/>
        <end position="209"/>
    </location>
</feature>
<dbReference type="NCBIfam" id="TIGR01272">
    <property type="entry name" value="gluP"/>
    <property type="match status" value="1"/>
</dbReference>
<evidence type="ECO:0000313" key="13">
    <source>
        <dbReference type="EMBL" id="XBO48645.1"/>
    </source>
</evidence>
<protein>
    <submittedName>
        <fullName evidence="13">L-fucose:H+ symporter permease</fullName>
    </submittedName>
</protein>